<organism evidence="4 5">
    <name type="scientific">Arthrobacter alpinus</name>
    <dbReference type="NCBI Taxonomy" id="656366"/>
    <lineage>
        <taxon>Bacteria</taxon>
        <taxon>Bacillati</taxon>
        <taxon>Actinomycetota</taxon>
        <taxon>Actinomycetes</taxon>
        <taxon>Micrococcales</taxon>
        <taxon>Micrococcaceae</taxon>
        <taxon>Arthrobacter</taxon>
    </lineage>
</organism>
<dbReference type="GO" id="GO:0006950">
    <property type="term" value="P:response to stress"/>
    <property type="evidence" value="ECO:0007669"/>
    <property type="project" value="UniProtKB-ARBA"/>
</dbReference>
<name>A0A0S2LZ29_9MICC</name>
<evidence type="ECO:0000256" key="1">
    <source>
        <dbReference type="ARBA" id="ARBA00008987"/>
    </source>
</evidence>
<evidence type="ECO:0000313" key="5">
    <source>
        <dbReference type="Proteomes" id="UP000059574"/>
    </source>
</evidence>
<dbReference type="RefSeq" id="WP_062287193.1">
    <property type="nucleotide sequence ID" value="NZ_CP013200.1"/>
</dbReference>
<reference evidence="4 5" key="2">
    <citation type="journal article" date="2016" name="J. Biotechnol.">
        <title>Complete genome sequence of Arthrobacter alpinus ERGS4:06, a yellow pigmented bacterium tolerant to cold and radiations isolated from Sikkim Himalaya.</title>
        <authorList>
            <person name="Kumar R."/>
            <person name="Singh D."/>
            <person name="Swarnkar M.K."/>
            <person name="Singh A.K."/>
            <person name="Kumar S."/>
        </authorList>
    </citation>
    <scope>NUCLEOTIDE SEQUENCE [LARGE SCALE GENOMIC DNA]</scope>
    <source>
        <strain evidence="4 5">ERGS4:06</strain>
    </source>
</reference>
<dbReference type="InterPro" id="IPR013766">
    <property type="entry name" value="Thioredoxin_domain"/>
</dbReference>
<dbReference type="PROSITE" id="PS51352">
    <property type="entry name" value="THIOREDOXIN_2"/>
    <property type="match status" value="1"/>
</dbReference>
<dbReference type="Gene3D" id="1.25.40.10">
    <property type="entry name" value="Tetratricopeptide repeat domain"/>
    <property type="match status" value="2"/>
</dbReference>
<dbReference type="EMBL" id="CP013200">
    <property type="protein sequence ID" value="ALO66423.1"/>
    <property type="molecule type" value="Genomic_DNA"/>
</dbReference>
<dbReference type="Proteomes" id="UP000059574">
    <property type="component" value="Chromosome"/>
</dbReference>
<gene>
    <name evidence="4" type="ORF">AS189_07860</name>
</gene>
<sequence>MSQNSPMSPNGPSGINLRGAVDLSALKNRATAPATAAAAGAPAGGSPYAVDVNEQSFQEFVQLSQQVPVVVALGSARSQQSATVTALLEKIINEYGGQLALGRVDVDSSPQIAQAFGVTAVPTVVALIKGQPVPMFEGELPEEQVKEFFAELLKVAASNGVTGNLGGAKDPAAAEPPPLPPLHQAARDAIDAGDLETAQTSYEKALAEKPNDADAKIGLAQVHLMLRTAQINVLQAEEFRTRAAGDPDDLEAALAVADLDVTGGHVEDALARLVKFIALHFGPEREDARLRLLELYEVVGVSDPRVSASRQTLARALF</sequence>
<proteinExistence type="inferred from homology"/>
<evidence type="ECO:0000256" key="2">
    <source>
        <dbReference type="ARBA" id="ARBA00023284"/>
    </source>
</evidence>
<evidence type="ECO:0000313" key="4">
    <source>
        <dbReference type="EMBL" id="ALO66423.1"/>
    </source>
</evidence>
<dbReference type="Pfam" id="PF00085">
    <property type="entry name" value="Thioredoxin"/>
    <property type="match status" value="1"/>
</dbReference>
<dbReference type="SUPFAM" id="SSF48452">
    <property type="entry name" value="TPR-like"/>
    <property type="match status" value="1"/>
</dbReference>
<evidence type="ECO:0000259" key="3">
    <source>
        <dbReference type="PROSITE" id="PS51352"/>
    </source>
</evidence>
<dbReference type="PANTHER" id="PTHR45663:SF11">
    <property type="entry name" value="GEO12009P1"/>
    <property type="match status" value="1"/>
</dbReference>
<dbReference type="GO" id="GO:0005737">
    <property type="term" value="C:cytoplasm"/>
    <property type="evidence" value="ECO:0007669"/>
    <property type="project" value="TreeGrafter"/>
</dbReference>
<reference evidence="5" key="1">
    <citation type="submission" date="2015-11" db="EMBL/GenBank/DDBJ databases">
        <authorList>
            <person name="Kumar R."/>
            <person name="Singh D."/>
            <person name="Swarnkar M.K."/>
            <person name="Singh A.K."/>
            <person name="Kumar S."/>
        </authorList>
    </citation>
    <scope>NUCLEOTIDE SEQUENCE [LARGE SCALE GENOMIC DNA]</scope>
    <source>
        <strain evidence="5">ERGS4:06</strain>
    </source>
</reference>
<dbReference type="Pfam" id="PF14561">
    <property type="entry name" value="TPR_20"/>
    <property type="match status" value="1"/>
</dbReference>
<dbReference type="InterPro" id="IPR036249">
    <property type="entry name" value="Thioredoxin-like_sf"/>
</dbReference>
<dbReference type="InterPro" id="IPR011990">
    <property type="entry name" value="TPR-like_helical_dom_sf"/>
</dbReference>
<comment type="similarity">
    <text evidence="1">Belongs to the thioredoxin family.</text>
</comment>
<dbReference type="CDD" id="cd02956">
    <property type="entry name" value="ybbN"/>
    <property type="match status" value="1"/>
</dbReference>
<dbReference type="Gene3D" id="3.40.30.10">
    <property type="entry name" value="Glutaredoxin"/>
    <property type="match status" value="1"/>
</dbReference>
<protein>
    <submittedName>
        <fullName evidence="4">Co-chaperone YbbN</fullName>
    </submittedName>
</protein>
<dbReference type="GO" id="GO:0015035">
    <property type="term" value="F:protein-disulfide reductase activity"/>
    <property type="evidence" value="ECO:0007669"/>
    <property type="project" value="TreeGrafter"/>
</dbReference>
<dbReference type="AlphaFoldDB" id="A0A0S2LZ29"/>
<feature type="domain" description="Thioredoxin" evidence="3">
    <location>
        <begin position="26"/>
        <end position="154"/>
    </location>
</feature>
<dbReference type="Pfam" id="PF14559">
    <property type="entry name" value="TPR_19"/>
    <property type="match status" value="1"/>
</dbReference>
<accession>A0A0S2LZ29</accession>
<keyword evidence="2" id="KW-0676">Redox-active center</keyword>
<dbReference type="PANTHER" id="PTHR45663">
    <property type="entry name" value="GEO12009P1"/>
    <property type="match status" value="1"/>
</dbReference>
<dbReference type="SUPFAM" id="SSF52833">
    <property type="entry name" value="Thioredoxin-like"/>
    <property type="match status" value="1"/>
</dbReference>
<dbReference type="OrthoDB" id="5181746at2"/>